<protein>
    <submittedName>
        <fullName evidence="3">Neurotactin-like protein</fullName>
    </submittedName>
</protein>
<proteinExistence type="predicted"/>
<name>A0A443SSK3_9ACAR</name>
<dbReference type="Proteomes" id="UP000288716">
    <property type="component" value="Unassembled WGS sequence"/>
</dbReference>
<dbReference type="STRING" id="299467.A0A443SSK3"/>
<dbReference type="VEuPathDB" id="VectorBase:LDEU001548"/>
<accession>A0A443SSK3</accession>
<organism evidence="3 4">
    <name type="scientific">Leptotrombidium deliense</name>
    <dbReference type="NCBI Taxonomy" id="299467"/>
    <lineage>
        <taxon>Eukaryota</taxon>
        <taxon>Metazoa</taxon>
        <taxon>Ecdysozoa</taxon>
        <taxon>Arthropoda</taxon>
        <taxon>Chelicerata</taxon>
        <taxon>Arachnida</taxon>
        <taxon>Acari</taxon>
        <taxon>Acariformes</taxon>
        <taxon>Trombidiformes</taxon>
        <taxon>Prostigmata</taxon>
        <taxon>Anystina</taxon>
        <taxon>Parasitengona</taxon>
        <taxon>Trombiculoidea</taxon>
        <taxon>Trombiculidae</taxon>
        <taxon>Leptotrombidium</taxon>
    </lineage>
</organism>
<dbReference type="EMBL" id="NCKV01000482">
    <property type="protein sequence ID" value="RWS30492.1"/>
    <property type="molecule type" value="Genomic_DNA"/>
</dbReference>
<dbReference type="OrthoDB" id="6417078at2759"/>
<evidence type="ECO:0000313" key="4">
    <source>
        <dbReference type="Proteomes" id="UP000288716"/>
    </source>
</evidence>
<keyword evidence="1" id="KW-0325">Glycoprotein</keyword>
<sequence length="76" mass="8973">MNKSMNRINICMLQIITYKGIRYAAPPTGNLRWSRPVPVWKDSTLCQREHRRRVTKFGSPCFQVNPFTKQFEGKED</sequence>
<dbReference type="AlphaFoldDB" id="A0A443SSK3"/>
<feature type="domain" description="Carboxylesterase type B" evidence="2">
    <location>
        <begin position="14"/>
        <end position="72"/>
    </location>
</feature>
<dbReference type="InterPro" id="IPR029058">
    <property type="entry name" value="AB_hydrolase_fold"/>
</dbReference>
<feature type="non-terminal residue" evidence="3">
    <location>
        <position position="76"/>
    </location>
</feature>
<reference evidence="3 4" key="1">
    <citation type="journal article" date="2018" name="Gigascience">
        <title>Genomes of trombidid mites reveal novel predicted allergens and laterally-transferred genes associated with secondary metabolism.</title>
        <authorList>
            <person name="Dong X."/>
            <person name="Chaisiri K."/>
            <person name="Xia D."/>
            <person name="Armstrong S.D."/>
            <person name="Fang Y."/>
            <person name="Donnelly M.J."/>
            <person name="Kadowaki T."/>
            <person name="McGarry J.W."/>
            <person name="Darby A.C."/>
            <person name="Makepeace B.L."/>
        </authorList>
    </citation>
    <scope>NUCLEOTIDE SEQUENCE [LARGE SCALE GENOMIC DNA]</scope>
    <source>
        <strain evidence="3">UoL-UT</strain>
    </source>
</reference>
<keyword evidence="4" id="KW-1185">Reference proteome</keyword>
<evidence type="ECO:0000313" key="3">
    <source>
        <dbReference type="EMBL" id="RWS30492.1"/>
    </source>
</evidence>
<dbReference type="InterPro" id="IPR002018">
    <property type="entry name" value="CarbesteraseB"/>
</dbReference>
<dbReference type="Pfam" id="PF00135">
    <property type="entry name" value="COesterase"/>
    <property type="match status" value="1"/>
</dbReference>
<comment type="caution">
    <text evidence="3">The sequence shown here is derived from an EMBL/GenBank/DDBJ whole genome shotgun (WGS) entry which is preliminary data.</text>
</comment>
<dbReference type="Gene3D" id="3.40.50.1820">
    <property type="entry name" value="alpha/beta hydrolase"/>
    <property type="match status" value="1"/>
</dbReference>
<gene>
    <name evidence="3" type="ORF">B4U80_07424</name>
</gene>
<evidence type="ECO:0000256" key="1">
    <source>
        <dbReference type="ARBA" id="ARBA00023180"/>
    </source>
</evidence>
<evidence type="ECO:0000259" key="2">
    <source>
        <dbReference type="Pfam" id="PF00135"/>
    </source>
</evidence>
<dbReference type="SUPFAM" id="SSF53474">
    <property type="entry name" value="alpha/beta-Hydrolases"/>
    <property type="match status" value="1"/>
</dbReference>